<dbReference type="Pfam" id="PF04891">
    <property type="entry name" value="NifQ"/>
    <property type="match status" value="1"/>
</dbReference>
<comment type="caution">
    <text evidence="1">The sequence shown here is derived from an EMBL/GenBank/DDBJ whole genome shotgun (WGS) entry which is preliminary data.</text>
</comment>
<protein>
    <submittedName>
        <fullName evidence="1">Hydrogenase</fullName>
    </submittedName>
</protein>
<proteinExistence type="predicted"/>
<reference evidence="1 2" key="1">
    <citation type="submission" date="2015-11" db="EMBL/GenBank/DDBJ databases">
        <title>Expanding the genomic diversity of Burkholderia species for the development of highly accurate diagnostics.</title>
        <authorList>
            <person name="Sahl J."/>
            <person name="Keim P."/>
            <person name="Wagner D."/>
        </authorList>
    </citation>
    <scope>NUCLEOTIDE SEQUENCE [LARGE SCALE GENOMIC DNA]</scope>
    <source>
        <strain evidence="1 2">MSMB1301WGS</strain>
    </source>
</reference>
<dbReference type="InterPro" id="IPR006975">
    <property type="entry name" value="NifQ"/>
</dbReference>
<dbReference type="GO" id="GO:0009399">
    <property type="term" value="P:nitrogen fixation"/>
    <property type="evidence" value="ECO:0007669"/>
    <property type="project" value="InterPro"/>
</dbReference>
<evidence type="ECO:0000313" key="1">
    <source>
        <dbReference type="EMBL" id="KVV45330.1"/>
    </source>
</evidence>
<keyword evidence="2" id="KW-1185">Reference proteome</keyword>
<sequence length="210" mass="22252">MTSAPEHAHRRMFQSLLSGATDTDAADARRFGALIAARAYRNELSLLGLSSVRLSGLLARQFPRLHSTEAAALASAAAVAPLPAAHAQFVATLHALLMRDAHPAVSPDDADCVATIISHACLRPDHLWRDLGLDGRDAVSAMLERYFPALAARNVAQLRWKKFLAQQVAASLGLPAGPAPGCPGCEDFGFCFPGNDIDDGGLRGLPVRIV</sequence>
<evidence type="ECO:0000313" key="2">
    <source>
        <dbReference type="Proteomes" id="UP000062317"/>
    </source>
</evidence>
<gene>
    <name evidence="1" type="ORF">WT27_07295</name>
</gene>
<dbReference type="GO" id="GO:0030151">
    <property type="term" value="F:molybdenum ion binding"/>
    <property type="evidence" value="ECO:0007669"/>
    <property type="project" value="InterPro"/>
</dbReference>
<name>A0A105VCJ9_9BURK</name>
<organism evidence="1 2">
    <name type="scientific">Burkholderia territorii</name>
    <dbReference type="NCBI Taxonomy" id="1503055"/>
    <lineage>
        <taxon>Bacteria</taxon>
        <taxon>Pseudomonadati</taxon>
        <taxon>Pseudomonadota</taxon>
        <taxon>Betaproteobacteria</taxon>
        <taxon>Burkholderiales</taxon>
        <taxon>Burkholderiaceae</taxon>
        <taxon>Burkholderia</taxon>
        <taxon>Burkholderia cepacia complex</taxon>
    </lineage>
</organism>
<accession>A0A105VCJ9</accession>
<dbReference type="Proteomes" id="UP000062317">
    <property type="component" value="Unassembled WGS sequence"/>
</dbReference>
<dbReference type="EMBL" id="LPEQ01000089">
    <property type="protein sequence ID" value="KVV45330.1"/>
    <property type="molecule type" value="Genomic_DNA"/>
</dbReference>
<dbReference type="RefSeq" id="WP_060107153.1">
    <property type="nucleotide sequence ID" value="NZ_LPEQ01000089.1"/>
</dbReference>
<dbReference type="AlphaFoldDB" id="A0A105VCJ9"/>